<proteinExistence type="predicted"/>
<evidence type="ECO:0000256" key="1">
    <source>
        <dbReference type="SAM" id="SignalP"/>
    </source>
</evidence>
<keyword evidence="3" id="KW-1185">Reference proteome</keyword>
<evidence type="ECO:0008006" key="4">
    <source>
        <dbReference type="Google" id="ProtNLM"/>
    </source>
</evidence>
<gene>
    <name evidence="2" type="ORF">DL546_002103</name>
</gene>
<keyword evidence="1" id="KW-0732">Signal</keyword>
<evidence type="ECO:0000313" key="3">
    <source>
        <dbReference type="Proteomes" id="UP000275385"/>
    </source>
</evidence>
<dbReference type="OrthoDB" id="5180212at2759"/>
<organism evidence="2 3">
    <name type="scientific">Coniochaeta pulveracea</name>
    <dbReference type="NCBI Taxonomy" id="177199"/>
    <lineage>
        <taxon>Eukaryota</taxon>
        <taxon>Fungi</taxon>
        <taxon>Dikarya</taxon>
        <taxon>Ascomycota</taxon>
        <taxon>Pezizomycotina</taxon>
        <taxon>Sordariomycetes</taxon>
        <taxon>Sordariomycetidae</taxon>
        <taxon>Coniochaetales</taxon>
        <taxon>Coniochaetaceae</taxon>
        <taxon>Coniochaeta</taxon>
    </lineage>
</organism>
<feature type="chain" id="PRO_5019025514" description="BPTI/Kunitz inhibitor domain-containing protein" evidence="1">
    <location>
        <begin position="20"/>
        <end position="112"/>
    </location>
</feature>
<feature type="signal peptide" evidence="1">
    <location>
        <begin position="1"/>
        <end position="19"/>
    </location>
</feature>
<sequence>MQFASLCIAVLGMASIVQAGPVGEAVSTSALAVNATMQKQPSMPLNPCDGVNAEPYLYHNYTEPDCPARFHARTDGTCELWYKWQFGDDGIQCATFCQQGESYAWSRLPFAN</sequence>
<name>A0A420Y0A7_9PEZI</name>
<evidence type="ECO:0000313" key="2">
    <source>
        <dbReference type="EMBL" id="RKU41357.1"/>
    </source>
</evidence>
<accession>A0A420Y0A7</accession>
<reference evidence="2 3" key="1">
    <citation type="submission" date="2018-08" db="EMBL/GenBank/DDBJ databases">
        <title>Draft genome of the lignicolous fungus Coniochaeta pulveracea.</title>
        <authorList>
            <person name="Borstlap C.J."/>
            <person name="De Witt R.N."/>
            <person name="Botha A."/>
            <person name="Volschenk H."/>
        </authorList>
    </citation>
    <scope>NUCLEOTIDE SEQUENCE [LARGE SCALE GENOMIC DNA]</scope>
    <source>
        <strain evidence="2 3">CAB683</strain>
    </source>
</reference>
<comment type="caution">
    <text evidence="2">The sequence shown here is derived from an EMBL/GenBank/DDBJ whole genome shotgun (WGS) entry which is preliminary data.</text>
</comment>
<dbReference type="Proteomes" id="UP000275385">
    <property type="component" value="Unassembled WGS sequence"/>
</dbReference>
<dbReference type="EMBL" id="QVQW01000076">
    <property type="protein sequence ID" value="RKU41357.1"/>
    <property type="molecule type" value="Genomic_DNA"/>
</dbReference>
<protein>
    <recommendedName>
        <fullName evidence="4">BPTI/Kunitz inhibitor domain-containing protein</fullName>
    </recommendedName>
</protein>
<dbReference type="AlphaFoldDB" id="A0A420Y0A7"/>